<evidence type="ECO:0000259" key="5">
    <source>
        <dbReference type="Pfam" id="PF07980"/>
    </source>
</evidence>
<dbReference type="Pfam" id="PF14322">
    <property type="entry name" value="SusD-like_3"/>
    <property type="match status" value="1"/>
</dbReference>
<evidence type="ECO:0000313" key="7">
    <source>
        <dbReference type="EMBL" id="MPM22625.1"/>
    </source>
</evidence>
<feature type="domain" description="RagB/SusD" evidence="5">
    <location>
        <begin position="329"/>
        <end position="480"/>
    </location>
</feature>
<sequence>MKKIFLLLLAVSFITISCDDMLNITPSTSWSGLNFPTEETHLDGLLYGGYEQMQNALASGFLYYGEMRADVFYINAFNVTNDKIVNNKLEYGMSQASWAGFYQIIKQANLVLEYTPKLLEKNKTTEAKANQLMGEAYCMRALSYFYIIRTWGDAPLVKKPFLTKDDLKSLSRDPVDTILVTIHDDLDKGSKLIPSNKVTRTEFTRAAAYTIDAHVYAWEHNYEKVIEKADKVLENTEYSLASLYDPNLDINAANFVANVQSTAYAQIFNVGKTKESIFELAFSIQDGDDSRRLSSFFTSSWPYLRPHNNYCDSFDPLDWRAIVANKYNTTGKYTTIKFTIGFNMVEDSRNIVLYRLADLYLLKAEALANIGDTDDNRKNAMKLVNDIRRRAGGTSMEITEEVFLDRNTYPYEAFKDLILEERKFELCYEGHRWFDLIRCGKAVEILKNRVNIDLDPAALVWPIYIEEIRRSPNIEQNEYYK</sequence>
<dbReference type="Pfam" id="PF07980">
    <property type="entry name" value="SusD_RagB"/>
    <property type="match status" value="1"/>
</dbReference>
<comment type="subcellular location">
    <subcellularLocation>
        <location evidence="1">Cell outer membrane</location>
    </subcellularLocation>
</comment>
<name>A0A644Y258_9ZZZZ</name>
<reference evidence="7" key="1">
    <citation type="submission" date="2019-08" db="EMBL/GenBank/DDBJ databases">
        <authorList>
            <person name="Kucharzyk K."/>
            <person name="Murdoch R.W."/>
            <person name="Higgins S."/>
            <person name="Loffler F."/>
        </authorList>
    </citation>
    <scope>NUCLEOTIDE SEQUENCE</scope>
</reference>
<dbReference type="EMBL" id="VSSQ01003849">
    <property type="protein sequence ID" value="MPM22625.1"/>
    <property type="molecule type" value="Genomic_DNA"/>
</dbReference>
<comment type="caution">
    <text evidence="7">The sequence shown here is derived from an EMBL/GenBank/DDBJ whole genome shotgun (WGS) entry which is preliminary data.</text>
</comment>
<evidence type="ECO:0000256" key="3">
    <source>
        <dbReference type="ARBA" id="ARBA00023136"/>
    </source>
</evidence>
<dbReference type="InterPro" id="IPR033985">
    <property type="entry name" value="SusD-like_N"/>
</dbReference>
<dbReference type="PROSITE" id="PS51257">
    <property type="entry name" value="PROKAR_LIPOPROTEIN"/>
    <property type="match status" value="1"/>
</dbReference>
<organism evidence="7">
    <name type="scientific">bioreactor metagenome</name>
    <dbReference type="NCBI Taxonomy" id="1076179"/>
    <lineage>
        <taxon>unclassified sequences</taxon>
        <taxon>metagenomes</taxon>
        <taxon>ecological metagenomes</taxon>
    </lineage>
</organism>
<keyword evidence="3" id="KW-0472">Membrane</keyword>
<dbReference type="InterPro" id="IPR012944">
    <property type="entry name" value="SusD_RagB_dom"/>
</dbReference>
<keyword evidence="2" id="KW-0732">Signal</keyword>
<evidence type="ECO:0000259" key="6">
    <source>
        <dbReference type="Pfam" id="PF14322"/>
    </source>
</evidence>
<proteinExistence type="predicted"/>
<evidence type="ECO:0000256" key="2">
    <source>
        <dbReference type="ARBA" id="ARBA00022729"/>
    </source>
</evidence>
<dbReference type="InterPro" id="IPR011990">
    <property type="entry name" value="TPR-like_helical_dom_sf"/>
</dbReference>
<gene>
    <name evidence="7" type="ORF">SDC9_69082</name>
</gene>
<protein>
    <recommendedName>
        <fullName evidence="8">SusD-like protein</fullName>
    </recommendedName>
</protein>
<dbReference type="SUPFAM" id="SSF48452">
    <property type="entry name" value="TPR-like"/>
    <property type="match status" value="1"/>
</dbReference>
<dbReference type="AlphaFoldDB" id="A0A644Y258"/>
<evidence type="ECO:0000256" key="1">
    <source>
        <dbReference type="ARBA" id="ARBA00004442"/>
    </source>
</evidence>
<accession>A0A644Y258</accession>
<evidence type="ECO:0008006" key="8">
    <source>
        <dbReference type="Google" id="ProtNLM"/>
    </source>
</evidence>
<feature type="domain" description="SusD-like N-terminal" evidence="6">
    <location>
        <begin position="39"/>
        <end position="216"/>
    </location>
</feature>
<dbReference type="CDD" id="cd08977">
    <property type="entry name" value="SusD"/>
    <property type="match status" value="1"/>
</dbReference>
<dbReference type="Gene3D" id="1.25.40.390">
    <property type="match status" value="1"/>
</dbReference>
<evidence type="ECO:0000256" key="4">
    <source>
        <dbReference type="ARBA" id="ARBA00023237"/>
    </source>
</evidence>
<keyword evidence="4" id="KW-0998">Cell outer membrane</keyword>
<dbReference type="GO" id="GO:0009279">
    <property type="term" value="C:cell outer membrane"/>
    <property type="evidence" value="ECO:0007669"/>
    <property type="project" value="UniProtKB-SubCell"/>
</dbReference>